<dbReference type="Proteomes" id="UP000754644">
    <property type="component" value="Unassembled WGS sequence"/>
</dbReference>
<reference evidence="2" key="1">
    <citation type="submission" date="2020-05" db="EMBL/GenBank/DDBJ databases">
        <title>Sulfur intermediates as new biogeochemical hubs in an aquatic model microbial ecosystem.</title>
        <authorList>
            <person name="Vigneron A."/>
        </authorList>
    </citation>
    <scope>NUCLEOTIDE SEQUENCE</scope>
    <source>
        <strain evidence="2">Bin.250</strain>
    </source>
</reference>
<organism evidence="2 3">
    <name type="scientific">SAR86 cluster bacterium</name>
    <dbReference type="NCBI Taxonomy" id="2030880"/>
    <lineage>
        <taxon>Bacteria</taxon>
        <taxon>Pseudomonadati</taxon>
        <taxon>Pseudomonadota</taxon>
        <taxon>Gammaproteobacteria</taxon>
        <taxon>SAR86 cluster</taxon>
    </lineage>
</organism>
<dbReference type="InterPro" id="IPR011991">
    <property type="entry name" value="ArsR-like_HTH"/>
</dbReference>
<dbReference type="InterPro" id="IPR036390">
    <property type="entry name" value="WH_DNA-bd_sf"/>
</dbReference>
<evidence type="ECO:0000313" key="2">
    <source>
        <dbReference type="EMBL" id="NQV65249.1"/>
    </source>
</evidence>
<dbReference type="GO" id="GO:0003700">
    <property type="term" value="F:DNA-binding transcription factor activity"/>
    <property type="evidence" value="ECO:0007669"/>
    <property type="project" value="InterPro"/>
</dbReference>
<dbReference type="PRINTS" id="PR00778">
    <property type="entry name" value="HTHARSR"/>
</dbReference>
<dbReference type="CDD" id="cd02440">
    <property type="entry name" value="AdoMet_MTases"/>
    <property type="match status" value="1"/>
</dbReference>
<dbReference type="Gene3D" id="3.40.50.150">
    <property type="entry name" value="Vaccinia Virus protein VP39"/>
    <property type="match status" value="1"/>
</dbReference>
<dbReference type="SUPFAM" id="SSF46785">
    <property type="entry name" value="Winged helix' DNA-binding domain"/>
    <property type="match status" value="1"/>
</dbReference>
<dbReference type="CDD" id="cd00090">
    <property type="entry name" value="HTH_ARSR"/>
    <property type="match status" value="1"/>
</dbReference>
<dbReference type="InterPro" id="IPR001845">
    <property type="entry name" value="HTH_ArsR_DNA-bd_dom"/>
</dbReference>
<dbReference type="SUPFAM" id="SSF53335">
    <property type="entry name" value="S-adenosyl-L-methionine-dependent methyltransferases"/>
    <property type="match status" value="1"/>
</dbReference>
<dbReference type="EMBL" id="JABMOJ010000293">
    <property type="protein sequence ID" value="NQV65249.1"/>
    <property type="molecule type" value="Genomic_DNA"/>
</dbReference>
<proteinExistence type="predicted"/>
<dbReference type="PROSITE" id="PS50987">
    <property type="entry name" value="HTH_ARSR_2"/>
    <property type="match status" value="1"/>
</dbReference>
<name>A0A973A804_9GAMM</name>
<dbReference type="SMART" id="SM00418">
    <property type="entry name" value="HTH_ARSR"/>
    <property type="match status" value="1"/>
</dbReference>
<gene>
    <name evidence="2" type="ORF">HQ497_07780</name>
</gene>
<evidence type="ECO:0000259" key="1">
    <source>
        <dbReference type="PROSITE" id="PS50987"/>
    </source>
</evidence>
<dbReference type="AlphaFoldDB" id="A0A973A804"/>
<dbReference type="PANTHER" id="PTHR43861:SF1">
    <property type="entry name" value="TRANS-ACONITATE 2-METHYLTRANSFERASE"/>
    <property type="match status" value="1"/>
</dbReference>
<dbReference type="NCBIfam" id="NF033788">
    <property type="entry name" value="HTH_metalloreg"/>
    <property type="match status" value="1"/>
</dbReference>
<comment type="caution">
    <text evidence="2">The sequence shown here is derived from an EMBL/GenBank/DDBJ whole genome shotgun (WGS) entry which is preliminary data.</text>
</comment>
<dbReference type="InterPro" id="IPR029063">
    <property type="entry name" value="SAM-dependent_MTases_sf"/>
</dbReference>
<protein>
    <submittedName>
        <fullName evidence="2">Metalloregulator ArsR/SmtB family transcription factor</fullName>
    </submittedName>
</protein>
<dbReference type="Pfam" id="PF13489">
    <property type="entry name" value="Methyltransf_23"/>
    <property type="match status" value="1"/>
</dbReference>
<accession>A0A973A804</accession>
<dbReference type="Gene3D" id="1.10.10.10">
    <property type="entry name" value="Winged helix-like DNA-binding domain superfamily/Winged helix DNA-binding domain"/>
    <property type="match status" value="1"/>
</dbReference>
<dbReference type="InterPro" id="IPR036388">
    <property type="entry name" value="WH-like_DNA-bd_sf"/>
</dbReference>
<dbReference type="Pfam" id="PF12840">
    <property type="entry name" value="HTH_20"/>
    <property type="match status" value="1"/>
</dbReference>
<feature type="domain" description="HTH arsR-type" evidence="1">
    <location>
        <begin position="8"/>
        <end position="102"/>
    </location>
</feature>
<sequence length="341" mass="37718">MSAPTPAHSQVNTNLLLSFCKATAEGLRLDILRVLSAESFGVLELCHIFATPQSGMSHHLKVLANAGLVATRREGNSIFYRRAIIASDNLLSDMTNTLYATIDRIALSAEVFDRATEIHTERAGRSREFFSRNAEGLRQHQNQIAEFEHYASSVDDLLDNEQIRKSSRVLEVGPGDSELINSLAARFEHITAIDNSAAMLDRAQAVIKKTLRDKVTLLHADIDQISQAETQDKHFELIVLNMVLHHMASPAALFASARKLLAPGGCLLIVDLCPHDQDWARDTCGDLWLGFEPSDLDAWAQDVNLTRGQGIYLGLKNGFQIQARLFHQPTTPVTLNNSEAI</sequence>
<dbReference type="PANTHER" id="PTHR43861">
    <property type="entry name" value="TRANS-ACONITATE 2-METHYLTRANSFERASE-RELATED"/>
    <property type="match status" value="1"/>
</dbReference>
<evidence type="ECO:0000313" key="3">
    <source>
        <dbReference type="Proteomes" id="UP000754644"/>
    </source>
</evidence>